<evidence type="ECO:0000313" key="2">
    <source>
        <dbReference type="RefSeq" id="XP_016977764.1"/>
    </source>
</evidence>
<gene>
    <name evidence="2" type="primary">LOC108043532</name>
</gene>
<evidence type="ECO:0000259" key="1">
    <source>
        <dbReference type="PROSITE" id="PS50240"/>
    </source>
</evidence>
<protein>
    <submittedName>
        <fullName evidence="2">Serine proteases 1/2-like</fullName>
    </submittedName>
</protein>
<dbReference type="InterPro" id="IPR001254">
    <property type="entry name" value="Trypsin_dom"/>
</dbReference>
<dbReference type="SUPFAM" id="SSF50494">
    <property type="entry name" value="Trypsin-like serine proteases"/>
    <property type="match status" value="1"/>
</dbReference>
<proteinExistence type="predicted"/>
<dbReference type="PROSITE" id="PS00135">
    <property type="entry name" value="TRYPSIN_SER"/>
    <property type="match status" value="1"/>
</dbReference>
<dbReference type="InterPro" id="IPR043504">
    <property type="entry name" value="Peptidase_S1_PA_chymotrypsin"/>
</dbReference>
<dbReference type="PANTHER" id="PTHR24260">
    <property type="match status" value="1"/>
</dbReference>
<feature type="domain" description="Peptidase S1" evidence="1">
    <location>
        <begin position="1"/>
        <end position="90"/>
    </location>
</feature>
<dbReference type="GO" id="GO:0004252">
    <property type="term" value="F:serine-type endopeptidase activity"/>
    <property type="evidence" value="ECO:0007669"/>
    <property type="project" value="InterPro"/>
</dbReference>
<dbReference type="InterPro" id="IPR051333">
    <property type="entry name" value="CLIP_Serine_Protease"/>
</dbReference>
<name>A0A6P4EMD3_DRORH</name>
<sequence length="93" mass="10018">DWLQCVDLQIVHNDECNWTYGSVGDNTICTRTVDGKSICGGDSGGPLVTHDGNKLVGVSNFVSSNGCQSGAPAGFQRVTYHLDWIRDHTGISY</sequence>
<dbReference type="InterPro" id="IPR009003">
    <property type="entry name" value="Peptidase_S1_PA"/>
</dbReference>
<dbReference type="GO" id="GO:0006508">
    <property type="term" value="P:proteolysis"/>
    <property type="evidence" value="ECO:0007669"/>
    <property type="project" value="InterPro"/>
</dbReference>
<dbReference type="PANTHER" id="PTHR24260:SF134">
    <property type="entry name" value="AT07769P-RELATED"/>
    <property type="match status" value="1"/>
</dbReference>
<dbReference type="AlphaFoldDB" id="A0A6P4EMD3"/>
<reference evidence="2" key="1">
    <citation type="submission" date="2025-08" db="UniProtKB">
        <authorList>
            <consortium name="RefSeq"/>
        </authorList>
    </citation>
    <scope>IDENTIFICATION</scope>
</reference>
<organism evidence="2">
    <name type="scientific">Drosophila rhopaloa</name>
    <name type="common">Fruit fly</name>
    <dbReference type="NCBI Taxonomy" id="1041015"/>
    <lineage>
        <taxon>Eukaryota</taxon>
        <taxon>Metazoa</taxon>
        <taxon>Ecdysozoa</taxon>
        <taxon>Arthropoda</taxon>
        <taxon>Hexapoda</taxon>
        <taxon>Insecta</taxon>
        <taxon>Pterygota</taxon>
        <taxon>Neoptera</taxon>
        <taxon>Endopterygota</taxon>
        <taxon>Diptera</taxon>
        <taxon>Brachycera</taxon>
        <taxon>Muscomorpha</taxon>
        <taxon>Ephydroidea</taxon>
        <taxon>Drosophilidae</taxon>
        <taxon>Drosophila</taxon>
        <taxon>Sophophora</taxon>
    </lineage>
</organism>
<feature type="non-terminal residue" evidence="2">
    <location>
        <position position="1"/>
    </location>
</feature>
<dbReference type="Gene3D" id="2.40.10.10">
    <property type="entry name" value="Trypsin-like serine proteases"/>
    <property type="match status" value="1"/>
</dbReference>
<dbReference type="InterPro" id="IPR033116">
    <property type="entry name" value="TRYPSIN_SER"/>
</dbReference>
<dbReference type="PROSITE" id="PS50240">
    <property type="entry name" value="TRYPSIN_DOM"/>
    <property type="match status" value="1"/>
</dbReference>
<dbReference type="RefSeq" id="XP_016977764.1">
    <property type="nucleotide sequence ID" value="XM_017122275.1"/>
</dbReference>
<accession>A0A6P4EMD3</accession>
<dbReference type="Pfam" id="PF00089">
    <property type="entry name" value="Trypsin"/>
    <property type="match status" value="1"/>
</dbReference>